<evidence type="ECO:0008006" key="3">
    <source>
        <dbReference type="Google" id="ProtNLM"/>
    </source>
</evidence>
<keyword evidence="2" id="KW-1185">Reference proteome</keyword>
<name>M9RE60_9RHOB</name>
<dbReference type="InterPro" id="IPR009922">
    <property type="entry name" value="DUF1457"/>
</dbReference>
<evidence type="ECO:0000313" key="1">
    <source>
        <dbReference type="EMBL" id="AGI68095.1"/>
    </source>
</evidence>
<dbReference type="EMBL" id="CP003740">
    <property type="protein sequence ID" value="AGI68095.1"/>
    <property type="molecule type" value="Genomic_DNA"/>
</dbReference>
<protein>
    <recommendedName>
        <fullName evidence="3">PAS domain-containing protein</fullName>
    </recommendedName>
</protein>
<dbReference type="eggNOG" id="COG5388">
    <property type="taxonomic scope" value="Bacteria"/>
</dbReference>
<organism evidence="1 2">
    <name type="scientific">Octadecabacter antarcticus 307</name>
    <dbReference type="NCBI Taxonomy" id="391626"/>
    <lineage>
        <taxon>Bacteria</taxon>
        <taxon>Pseudomonadati</taxon>
        <taxon>Pseudomonadota</taxon>
        <taxon>Alphaproteobacteria</taxon>
        <taxon>Rhodobacterales</taxon>
        <taxon>Roseobacteraceae</taxon>
        <taxon>Octadecabacter</taxon>
    </lineage>
</organism>
<dbReference type="HOGENOM" id="CLU_087251_0_0_5"/>
<dbReference type="Pfam" id="PF07310">
    <property type="entry name" value="PAS_5"/>
    <property type="match status" value="1"/>
</dbReference>
<gene>
    <name evidence="1" type="ORF">OAN307_c24900</name>
</gene>
<dbReference type="Proteomes" id="UP000005307">
    <property type="component" value="Chromosome"/>
</dbReference>
<accession>M9RE60</accession>
<evidence type="ECO:0000313" key="2">
    <source>
        <dbReference type="Proteomes" id="UP000005307"/>
    </source>
</evidence>
<reference evidence="1 2" key="1">
    <citation type="journal article" date="2013" name="PLoS ONE">
        <title>Poles Apart: Arctic and Antarctic Octadecabacter strains Share High Genome Plasticity and a New Type of Xanthorhodopsin.</title>
        <authorList>
            <person name="Vollmers J."/>
            <person name="Voget S."/>
            <person name="Dietrich S."/>
            <person name="Gollnow K."/>
            <person name="Smits M."/>
            <person name="Meyer K."/>
            <person name="Brinkhoff T."/>
            <person name="Simon M."/>
            <person name="Daniel R."/>
        </authorList>
    </citation>
    <scope>NUCLEOTIDE SEQUENCE [LARGE SCALE GENOMIC DNA]</scope>
    <source>
        <strain evidence="1 2">307</strain>
    </source>
</reference>
<sequence>MCNKGIANETTRLKSNKQPRTISMSLTFDPYKLRSHDISQAEDVMMTNPTALNELEQYWSSLPHTGGVPLRKDVDPVAMGALLEDSFILERVAPGVARIRVAGRNIAKLVGVEPRGLPLTAVLLPDARAAMVYYIEAAFNGPSIVELPLQAPRAVGQPQLDGKILLLPLRDDHGRVSRVLGVLVMSGRRGIGGRRFRIYNTPAPRVEQVEEPIAGLYAVGGGKTTSLRHRLRVIDNNEAESKPTLRLVVSNS</sequence>
<dbReference type="STRING" id="391626.OAN307_c24900"/>
<dbReference type="AlphaFoldDB" id="M9RE60"/>
<dbReference type="KEGG" id="oat:OAN307_c24900"/>
<proteinExistence type="predicted"/>